<dbReference type="EMBL" id="CAJNOJ010000015">
    <property type="protein sequence ID" value="CAF0814475.1"/>
    <property type="molecule type" value="Genomic_DNA"/>
</dbReference>
<comment type="caution">
    <text evidence="3">The sequence shown here is derived from an EMBL/GenBank/DDBJ whole genome shotgun (WGS) entry which is preliminary data.</text>
</comment>
<keyword evidence="2" id="KW-0732">Signal</keyword>
<reference evidence="3" key="1">
    <citation type="submission" date="2021-02" db="EMBL/GenBank/DDBJ databases">
        <authorList>
            <person name="Nowell W R."/>
        </authorList>
    </citation>
    <scope>NUCLEOTIDE SEQUENCE</scope>
</reference>
<accession>A0A813TUT6</accession>
<gene>
    <name evidence="3" type="ORF">EDS130_LOCUS5524</name>
</gene>
<organism evidence="3 4">
    <name type="scientific">Adineta ricciae</name>
    <name type="common">Rotifer</name>
    <dbReference type="NCBI Taxonomy" id="249248"/>
    <lineage>
        <taxon>Eukaryota</taxon>
        <taxon>Metazoa</taxon>
        <taxon>Spiralia</taxon>
        <taxon>Gnathifera</taxon>
        <taxon>Rotifera</taxon>
        <taxon>Eurotatoria</taxon>
        <taxon>Bdelloidea</taxon>
        <taxon>Adinetida</taxon>
        <taxon>Adinetidae</taxon>
        <taxon>Adineta</taxon>
    </lineage>
</organism>
<sequence length="281" mass="32765">MKLLLVFALLALICMARSAPTSPTATTTTTGRQLVFQHYDDDDEHVPQEEVKLDDDDEHEAEDDETTTTTTRRSVFNFPTRNRNMIPSRRPIQTQSSTTPRSTKTTTVDDNQEGQTDDYNGDFKYIQNFRKYFQQLLEDIKKLVRNLTGYDLGIIYLFIVECHRAFLLSSLLINLSTHFIFLVDSSRNQEIIRLLIETERRVVLSEWRVVMVSQTSYPITYKLDRPSSTVPTQYAAVRIPLGSRIITKWQEQVRPVVDENEQSDSKHDQWYVVREWTEADM</sequence>
<proteinExistence type="predicted"/>
<feature type="chain" id="PRO_5032680803" evidence="2">
    <location>
        <begin position="19"/>
        <end position="281"/>
    </location>
</feature>
<evidence type="ECO:0000256" key="2">
    <source>
        <dbReference type="SAM" id="SignalP"/>
    </source>
</evidence>
<dbReference type="AlphaFoldDB" id="A0A813TUT6"/>
<feature type="compositionally biased region" description="Polar residues" evidence="1">
    <location>
        <begin position="72"/>
        <end position="85"/>
    </location>
</feature>
<feature type="signal peptide" evidence="2">
    <location>
        <begin position="1"/>
        <end position="18"/>
    </location>
</feature>
<protein>
    <submittedName>
        <fullName evidence="3">Uncharacterized protein</fullName>
    </submittedName>
</protein>
<feature type="region of interest" description="Disordered" evidence="1">
    <location>
        <begin position="50"/>
        <end position="116"/>
    </location>
</feature>
<feature type="compositionally biased region" description="Acidic residues" evidence="1">
    <location>
        <begin position="52"/>
        <end position="66"/>
    </location>
</feature>
<feature type="compositionally biased region" description="Low complexity" evidence="1">
    <location>
        <begin position="94"/>
        <end position="106"/>
    </location>
</feature>
<evidence type="ECO:0000313" key="3">
    <source>
        <dbReference type="EMBL" id="CAF0814475.1"/>
    </source>
</evidence>
<name>A0A813TUT6_ADIRI</name>
<evidence type="ECO:0000256" key="1">
    <source>
        <dbReference type="SAM" id="MobiDB-lite"/>
    </source>
</evidence>
<dbReference type="OrthoDB" id="10051642at2759"/>
<evidence type="ECO:0000313" key="4">
    <source>
        <dbReference type="Proteomes" id="UP000663852"/>
    </source>
</evidence>
<dbReference type="Proteomes" id="UP000663852">
    <property type="component" value="Unassembled WGS sequence"/>
</dbReference>